<organism evidence="2">
    <name type="scientific">hydrothermal vent metagenome</name>
    <dbReference type="NCBI Taxonomy" id="652676"/>
    <lineage>
        <taxon>unclassified sequences</taxon>
        <taxon>metagenomes</taxon>
        <taxon>ecological metagenomes</taxon>
    </lineage>
</organism>
<name>A0A3B0WG76_9ZZZZ</name>
<dbReference type="EMBL" id="UOFE01000015">
    <property type="protein sequence ID" value="VAW51353.1"/>
    <property type="molecule type" value="Genomic_DNA"/>
</dbReference>
<evidence type="ECO:0000313" key="2">
    <source>
        <dbReference type="EMBL" id="VAW51353.1"/>
    </source>
</evidence>
<reference evidence="2" key="1">
    <citation type="submission" date="2018-06" db="EMBL/GenBank/DDBJ databases">
        <authorList>
            <person name="Zhirakovskaya E."/>
        </authorList>
    </citation>
    <scope>NUCLEOTIDE SEQUENCE</scope>
</reference>
<dbReference type="AlphaFoldDB" id="A0A3B0WG76"/>
<gene>
    <name evidence="2" type="ORF">MNBD_GAMMA05-849</name>
</gene>
<accession>A0A3B0WG76</accession>
<proteinExistence type="predicted"/>
<feature type="domain" description="Uncharacterized protein TP-0789" evidence="1">
    <location>
        <begin position="78"/>
        <end position="261"/>
    </location>
</feature>
<dbReference type="Gene3D" id="2.50.20.10">
    <property type="entry name" value="Lipoprotein localisation LolA/LolB/LppX"/>
    <property type="match status" value="1"/>
</dbReference>
<dbReference type="CDD" id="cd16329">
    <property type="entry name" value="LolA_like"/>
    <property type="match status" value="1"/>
</dbReference>
<dbReference type="Pfam" id="PF17131">
    <property type="entry name" value="LolA_like"/>
    <property type="match status" value="1"/>
</dbReference>
<protein>
    <submittedName>
        <fullName evidence="2">Outer membrane lipoprotein-sorting protein</fullName>
    </submittedName>
</protein>
<keyword evidence="2" id="KW-0449">Lipoprotein</keyword>
<evidence type="ECO:0000259" key="1">
    <source>
        <dbReference type="Pfam" id="PF17131"/>
    </source>
</evidence>
<dbReference type="InterPro" id="IPR033399">
    <property type="entry name" value="TP_0789-like"/>
</dbReference>
<sequence>MKKLIIITLMSLTFSSNYVSADSAEDKGLQIANEVDRHDQGWVDTSTSMKMVLRNRQGDESVREIRIKSLEVDSNGDGDKSLTIFDTPADVKGTSFLSYSHTITPDDQWLYMPALKRVKRINSANKSGPFMGSQFAYEDLASFEVDKYKYKYIKDDSLNNIDTFIVENYPQYQHSGYTRQLVWIDKIRYIPIKIEYYDRKNMLLKTLLFNEYKQYLDKYWRAHTQSMENHQNGKTTLLTFIDYQFKNGYSEKDFNRNSLKRSR</sequence>